<reference evidence="1" key="1">
    <citation type="submission" date="2013-05" db="EMBL/GenBank/DDBJ databases">
        <authorList>
            <person name="Yim A.K.Y."/>
            <person name="Chan T.F."/>
            <person name="Ji K.M."/>
            <person name="Liu X.Y."/>
            <person name="Zhou J.W."/>
            <person name="Li R.Q."/>
            <person name="Yang K.Y."/>
            <person name="Li J."/>
            <person name="Li M."/>
            <person name="Law P.T.W."/>
            <person name="Wu Y.L."/>
            <person name="Cai Z.L."/>
            <person name="Qin H."/>
            <person name="Bao Y."/>
            <person name="Leung R.K.K."/>
            <person name="Ng P.K.S."/>
            <person name="Zou J."/>
            <person name="Zhong X.J."/>
            <person name="Ran P.X."/>
            <person name="Zhong N.S."/>
            <person name="Liu Z.G."/>
            <person name="Tsui S.K.W."/>
        </authorList>
    </citation>
    <scope>NUCLEOTIDE SEQUENCE</scope>
    <source>
        <strain evidence="1">Derf</strain>
        <tissue evidence="1">Whole organism</tissue>
    </source>
</reference>
<name>A0A922L290_DERFA</name>
<organism evidence="1 2">
    <name type="scientific">Dermatophagoides farinae</name>
    <name type="common">American house dust mite</name>
    <dbReference type="NCBI Taxonomy" id="6954"/>
    <lineage>
        <taxon>Eukaryota</taxon>
        <taxon>Metazoa</taxon>
        <taxon>Ecdysozoa</taxon>
        <taxon>Arthropoda</taxon>
        <taxon>Chelicerata</taxon>
        <taxon>Arachnida</taxon>
        <taxon>Acari</taxon>
        <taxon>Acariformes</taxon>
        <taxon>Sarcoptiformes</taxon>
        <taxon>Astigmata</taxon>
        <taxon>Psoroptidia</taxon>
        <taxon>Analgoidea</taxon>
        <taxon>Pyroglyphidae</taxon>
        <taxon>Dermatophagoidinae</taxon>
        <taxon>Dermatophagoides</taxon>
    </lineage>
</organism>
<proteinExistence type="predicted"/>
<evidence type="ECO:0000313" key="2">
    <source>
        <dbReference type="Proteomes" id="UP000790347"/>
    </source>
</evidence>
<comment type="caution">
    <text evidence="1">The sequence shown here is derived from an EMBL/GenBank/DDBJ whole genome shotgun (WGS) entry which is preliminary data.</text>
</comment>
<sequence>MINQYQLTILHMNEWLIFFSIVDRKKAAQYQFSFNDANNIRNPSKSVYNYMNMTITNNNKLKKNFSTL</sequence>
<dbReference type="AlphaFoldDB" id="A0A922L290"/>
<evidence type="ECO:0000313" key="1">
    <source>
        <dbReference type="EMBL" id="KAH9511702.1"/>
    </source>
</evidence>
<reference evidence="1" key="2">
    <citation type="journal article" date="2022" name="Res Sq">
        <title>Comparative Genomics Reveals Insights into the Divergent Evolution of Astigmatic Mites and Household Pest Adaptations.</title>
        <authorList>
            <person name="Xiong Q."/>
            <person name="Wan A.T.-Y."/>
            <person name="Liu X.-Y."/>
            <person name="Fung C.S.-H."/>
            <person name="Xiao X."/>
            <person name="Malainual N."/>
            <person name="Hou J."/>
            <person name="Wang L."/>
            <person name="Wang M."/>
            <person name="Yang K."/>
            <person name="Cui Y."/>
            <person name="Leung E."/>
            <person name="Nong W."/>
            <person name="Shin S.-K."/>
            <person name="Au S."/>
            <person name="Jeong K.Y."/>
            <person name="Chew F.T."/>
            <person name="Hui J."/>
            <person name="Leung T.F."/>
            <person name="Tungtrongchitr A."/>
            <person name="Zhong N."/>
            <person name="Liu Z."/>
            <person name="Tsui S."/>
        </authorList>
    </citation>
    <scope>NUCLEOTIDE SEQUENCE</scope>
    <source>
        <strain evidence="1">Derf</strain>
        <tissue evidence="1">Whole organism</tissue>
    </source>
</reference>
<dbReference type="Proteomes" id="UP000790347">
    <property type="component" value="Unassembled WGS sequence"/>
</dbReference>
<keyword evidence="2" id="KW-1185">Reference proteome</keyword>
<gene>
    <name evidence="1" type="ORF">DERF_010141</name>
</gene>
<dbReference type="EMBL" id="ASGP02000004">
    <property type="protein sequence ID" value="KAH9511702.1"/>
    <property type="molecule type" value="Genomic_DNA"/>
</dbReference>
<accession>A0A922L290</accession>
<protein>
    <submittedName>
        <fullName evidence="1">Uncharacterized protein</fullName>
    </submittedName>
</protein>